<name>A0A518CQB9_9PLAN</name>
<dbReference type="KEGG" id="plon:Pla110_31630"/>
<dbReference type="PRINTS" id="PR00834">
    <property type="entry name" value="PROTEASES2C"/>
</dbReference>
<dbReference type="InterPro" id="IPR036034">
    <property type="entry name" value="PDZ_sf"/>
</dbReference>
<dbReference type="FunFam" id="2.40.10.10:FF:000001">
    <property type="entry name" value="Periplasmic serine protease DegS"/>
    <property type="match status" value="1"/>
</dbReference>
<evidence type="ECO:0000313" key="7">
    <source>
        <dbReference type="EMBL" id="QDU81422.1"/>
    </source>
</evidence>
<keyword evidence="4" id="KW-0720">Serine protease</keyword>
<keyword evidence="2 7" id="KW-0645">Protease</keyword>
<feature type="signal peptide" evidence="5">
    <location>
        <begin position="1"/>
        <end position="32"/>
    </location>
</feature>
<keyword evidence="5" id="KW-0732">Signal</keyword>
<keyword evidence="8" id="KW-1185">Reference proteome</keyword>
<accession>A0A518CQB9</accession>
<evidence type="ECO:0000313" key="8">
    <source>
        <dbReference type="Proteomes" id="UP000317178"/>
    </source>
</evidence>
<evidence type="ECO:0000256" key="4">
    <source>
        <dbReference type="ARBA" id="ARBA00022825"/>
    </source>
</evidence>
<dbReference type="Proteomes" id="UP000317178">
    <property type="component" value="Chromosome"/>
</dbReference>
<dbReference type="PANTHER" id="PTHR43343">
    <property type="entry name" value="PEPTIDASE S12"/>
    <property type="match status" value="1"/>
</dbReference>
<dbReference type="Gene3D" id="2.30.42.10">
    <property type="match status" value="1"/>
</dbReference>
<comment type="similarity">
    <text evidence="1">Belongs to the peptidase S1C family.</text>
</comment>
<sequence precursor="true">MRLLIACFASALLASLFTVWLTSNSQSNSVLAQTGTGTSILEAPRNKEQVPLFEENLDNNGKEQRPQSESTALRITNEEAVNVAVYERVNKSVVNITARSQAGGLFFRNIPAEGAGSGMVIDTEGHILTNFHVIEDATQVEVNLFDGSSYEASLIGADPVNDIAVIKINAELDVLHPVTLGESSELKVGMKVYTIGNPFGLERTMTTGIISSLNRTLNVRDNRTIKAIIQIDAAVNPGNSGGPLLDTQGHLIGVNTAIASKNGQNAGVGFAIPVNLIARVVPQLIKFGRIIRPEIGIQHVYETDAGLLIETLTSGGPAELAGLRAPKIVSQRRGPFVVERLDRSFADLIVGIDGQEVQTVDDFLTYIETKKPGDRVIVEVLREGEKLRVPVQLTGSAPITRKATP</sequence>
<dbReference type="SUPFAM" id="SSF50494">
    <property type="entry name" value="Trypsin-like serine proteases"/>
    <property type="match status" value="1"/>
</dbReference>
<dbReference type="GO" id="GO:0006508">
    <property type="term" value="P:proteolysis"/>
    <property type="evidence" value="ECO:0007669"/>
    <property type="project" value="UniProtKB-KW"/>
</dbReference>
<dbReference type="AlphaFoldDB" id="A0A518CQB9"/>
<evidence type="ECO:0000256" key="1">
    <source>
        <dbReference type="ARBA" id="ARBA00010541"/>
    </source>
</evidence>
<gene>
    <name evidence="7" type="primary">degP_2</name>
    <name evidence="7" type="ORF">Pla110_31630</name>
</gene>
<dbReference type="EC" id="3.4.21.107" evidence="7"/>
<dbReference type="Pfam" id="PF13365">
    <property type="entry name" value="Trypsin_2"/>
    <property type="match status" value="1"/>
</dbReference>
<dbReference type="GO" id="GO:0004252">
    <property type="term" value="F:serine-type endopeptidase activity"/>
    <property type="evidence" value="ECO:0007669"/>
    <property type="project" value="InterPro"/>
</dbReference>
<proteinExistence type="inferred from homology"/>
<dbReference type="InterPro" id="IPR051201">
    <property type="entry name" value="Chloro_Bact_Ser_Proteases"/>
</dbReference>
<feature type="chain" id="PRO_5021846643" evidence="5">
    <location>
        <begin position="33"/>
        <end position="405"/>
    </location>
</feature>
<protein>
    <submittedName>
        <fullName evidence="7">Periplasmic serine endoprotease DegP</fullName>
        <ecNumber evidence="7">3.4.21.107</ecNumber>
    </submittedName>
</protein>
<keyword evidence="3 7" id="KW-0378">Hydrolase</keyword>
<organism evidence="7 8">
    <name type="scientific">Polystyrenella longa</name>
    <dbReference type="NCBI Taxonomy" id="2528007"/>
    <lineage>
        <taxon>Bacteria</taxon>
        <taxon>Pseudomonadati</taxon>
        <taxon>Planctomycetota</taxon>
        <taxon>Planctomycetia</taxon>
        <taxon>Planctomycetales</taxon>
        <taxon>Planctomycetaceae</taxon>
        <taxon>Polystyrenella</taxon>
    </lineage>
</organism>
<evidence type="ECO:0000256" key="3">
    <source>
        <dbReference type="ARBA" id="ARBA00022801"/>
    </source>
</evidence>
<dbReference type="Pfam" id="PF13180">
    <property type="entry name" value="PDZ_2"/>
    <property type="match status" value="1"/>
</dbReference>
<dbReference type="InterPro" id="IPR009003">
    <property type="entry name" value="Peptidase_S1_PA"/>
</dbReference>
<reference evidence="7 8" key="1">
    <citation type="submission" date="2019-02" db="EMBL/GenBank/DDBJ databases">
        <title>Deep-cultivation of Planctomycetes and their phenomic and genomic characterization uncovers novel biology.</title>
        <authorList>
            <person name="Wiegand S."/>
            <person name="Jogler M."/>
            <person name="Boedeker C."/>
            <person name="Pinto D."/>
            <person name="Vollmers J."/>
            <person name="Rivas-Marin E."/>
            <person name="Kohn T."/>
            <person name="Peeters S.H."/>
            <person name="Heuer A."/>
            <person name="Rast P."/>
            <person name="Oberbeckmann S."/>
            <person name="Bunk B."/>
            <person name="Jeske O."/>
            <person name="Meyerdierks A."/>
            <person name="Storesund J.E."/>
            <person name="Kallscheuer N."/>
            <person name="Luecker S."/>
            <person name="Lage O.M."/>
            <person name="Pohl T."/>
            <person name="Merkel B.J."/>
            <person name="Hornburger P."/>
            <person name="Mueller R.-W."/>
            <person name="Bruemmer F."/>
            <person name="Labrenz M."/>
            <person name="Spormann A.M."/>
            <person name="Op den Camp H."/>
            <person name="Overmann J."/>
            <person name="Amann R."/>
            <person name="Jetten M.S.M."/>
            <person name="Mascher T."/>
            <person name="Medema M.H."/>
            <person name="Devos D.P."/>
            <person name="Kaster A.-K."/>
            <person name="Ovreas L."/>
            <person name="Rohde M."/>
            <person name="Galperin M.Y."/>
            <person name="Jogler C."/>
        </authorList>
    </citation>
    <scope>NUCLEOTIDE SEQUENCE [LARGE SCALE GENOMIC DNA]</scope>
    <source>
        <strain evidence="7 8">Pla110</strain>
    </source>
</reference>
<evidence type="ECO:0000256" key="2">
    <source>
        <dbReference type="ARBA" id="ARBA00022670"/>
    </source>
</evidence>
<dbReference type="InterPro" id="IPR001478">
    <property type="entry name" value="PDZ"/>
</dbReference>
<dbReference type="Gene3D" id="2.40.10.120">
    <property type="match status" value="1"/>
</dbReference>
<dbReference type="PANTHER" id="PTHR43343:SF3">
    <property type="entry name" value="PROTEASE DO-LIKE 8, CHLOROPLASTIC"/>
    <property type="match status" value="1"/>
</dbReference>
<dbReference type="EMBL" id="CP036281">
    <property type="protein sequence ID" value="QDU81422.1"/>
    <property type="molecule type" value="Genomic_DNA"/>
</dbReference>
<dbReference type="InterPro" id="IPR001940">
    <property type="entry name" value="Peptidase_S1C"/>
</dbReference>
<evidence type="ECO:0000256" key="5">
    <source>
        <dbReference type="SAM" id="SignalP"/>
    </source>
</evidence>
<dbReference type="RefSeq" id="WP_197440232.1">
    <property type="nucleotide sequence ID" value="NZ_CP036281.1"/>
</dbReference>
<dbReference type="SUPFAM" id="SSF50156">
    <property type="entry name" value="PDZ domain-like"/>
    <property type="match status" value="1"/>
</dbReference>
<feature type="domain" description="PDZ" evidence="6">
    <location>
        <begin position="293"/>
        <end position="393"/>
    </location>
</feature>
<evidence type="ECO:0000259" key="6">
    <source>
        <dbReference type="Pfam" id="PF13180"/>
    </source>
</evidence>